<name>A0AAV4H392_9GAST</name>
<organism evidence="2 3">
    <name type="scientific">Elysia marginata</name>
    <dbReference type="NCBI Taxonomy" id="1093978"/>
    <lineage>
        <taxon>Eukaryota</taxon>
        <taxon>Metazoa</taxon>
        <taxon>Spiralia</taxon>
        <taxon>Lophotrochozoa</taxon>
        <taxon>Mollusca</taxon>
        <taxon>Gastropoda</taxon>
        <taxon>Heterobranchia</taxon>
        <taxon>Euthyneura</taxon>
        <taxon>Panpulmonata</taxon>
        <taxon>Sacoglossa</taxon>
        <taxon>Placobranchoidea</taxon>
        <taxon>Plakobranchidae</taxon>
        <taxon>Elysia</taxon>
    </lineage>
</organism>
<evidence type="ECO:0000313" key="3">
    <source>
        <dbReference type="Proteomes" id="UP000762676"/>
    </source>
</evidence>
<keyword evidence="2" id="KW-0540">Nuclease</keyword>
<comment type="caution">
    <text evidence="2">The sequence shown here is derived from an EMBL/GenBank/DDBJ whole genome shotgun (WGS) entry which is preliminary data.</text>
</comment>
<evidence type="ECO:0000256" key="1">
    <source>
        <dbReference type="SAM" id="MobiDB-lite"/>
    </source>
</evidence>
<sequence>MGRVHGRSVQTRPKHDIKKFEENNYEKGPPVTNSEVRKAINELASGKSPGADEIPIKLLKDADNEITTMTAVCNTIWDKGISPNRWKQSIHVLLP</sequence>
<keyword evidence="3" id="KW-1185">Reference proteome</keyword>
<dbReference type="GO" id="GO:0004519">
    <property type="term" value="F:endonuclease activity"/>
    <property type="evidence" value="ECO:0007669"/>
    <property type="project" value="UniProtKB-KW"/>
</dbReference>
<feature type="region of interest" description="Disordered" evidence="1">
    <location>
        <begin position="1"/>
        <end position="33"/>
    </location>
</feature>
<dbReference type="AlphaFoldDB" id="A0AAV4H392"/>
<protein>
    <submittedName>
        <fullName evidence="2">Endonuclease-reverse transcriptase</fullName>
    </submittedName>
</protein>
<accession>A0AAV4H392</accession>
<keyword evidence="2" id="KW-0255">Endonuclease</keyword>
<keyword evidence="2" id="KW-0378">Hydrolase</keyword>
<evidence type="ECO:0000313" key="2">
    <source>
        <dbReference type="EMBL" id="GFR92159.1"/>
    </source>
</evidence>
<dbReference type="EMBL" id="BMAT01001771">
    <property type="protein sequence ID" value="GFR92159.1"/>
    <property type="molecule type" value="Genomic_DNA"/>
</dbReference>
<reference evidence="2 3" key="1">
    <citation type="journal article" date="2021" name="Elife">
        <title>Chloroplast acquisition without the gene transfer in kleptoplastic sea slugs, Plakobranchus ocellatus.</title>
        <authorList>
            <person name="Maeda T."/>
            <person name="Takahashi S."/>
            <person name="Yoshida T."/>
            <person name="Shimamura S."/>
            <person name="Takaki Y."/>
            <person name="Nagai Y."/>
            <person name="Toyoda A."/>
            <person name="Suzuki Y."/>
            <person name="Arimoto A."/>
            <person name="Ishii H."/>
            <person name="Satoh N."/>
            <person name="Nishiyama T."/>
            <person name="Hasebe M."/>
            <person name="Maruyama T."/>
            <person name="Minagawa J."/>
            <person name="Obokata J."/>
            <person name="Shigenobu S."/>
        </authorList>
    </citation>
    <scope>NUCLEOTIDE SEQUENCE [LARGE SCALE GENOMIC DNA]</scope>
</reference>
<dbReference type="Proteomes" id="UP000762676">
    <property type="component" value="Unassembled WGS sequence"/>
</dbReference>
<gene>
    <name evidence="2" type="ORF">ElyMa_000861200</name>
</gene>
<proteinExistence type="predicted"/>